<protein>
    <submittedName>
        <fullName evidence="1">p44 outermembrane protein, silent</fullName>
    </submittedName>
</protein>
<accession>A0A098EE79</accession>
<dbReference type="AlphaFoldDB" id="A0A098EE79"/>
<sequence>MSVGNLVLGSLFKVVLYSYPA</sequence>
<proteinExistence type="predicted"/>
<dbReference type="EMBL" id="CCXQ01000041">
    <property type="protein sequence ID" value="CEG20598.1"/>
    <property type="molecule type" value="Genomic_DNA"/>
</dbReference>
<gene>
    <name evidence="1" type="primary">p44</name>
    <name evidence="1" type="ORF">ANAPHAGO_00354</name>
</gene>
<organism evidence="1 2">
    <name type="scientific">Anaplasma phagocytophilum</name>
    <name type="common">Ehrlichia phagocytophila</name>
    <dbReference type="NCBI Taxonomy" id="948"/>
    <lineage>
        <taxon>Bacteria</taxon>
        <taxon>Pseudomonadati</taxon>
        <taxon>Pseudomonadota</taxon>
        <taxon>Alphaproteobacteria</taxon>
        <taxon>Rickettsiales</taxon>
        <taxon>Anaplasmataceae</taxon>
        <taxon>Anaplasma</taxon>
        <taxon>phagocytophilum group</taxon>
    </lineage>
</organism>
<dbReference type="Proteomes" id="UP000055047">
    <property type="component" value="Unassembled WGS sequence"/>
</dbReference>
<evidence type="ECO:0000313" key="2">
    <source>
        <dbReference type="Proteomes" id="UP000055047"/>
    </source>
</evidence>
<name>A0A098EE79_ANAPH</name>
<evidence type="ECO:0000313" key="1">
    <source>
        <dbReference type="EMBL" id="CEG20598.1"/>
    </source>
</evidence>
<reference evidence="1 2" key="1">
    <citation type="submission" date="2014-09" db="EMBL/GenBank/DDBJ databases">
        <authorList>
            <person name="Loux Valentin"/>
            <person name="Dugat Thibaut"/>
        </authorList>
    </citation>
    <scope>NUCLEOTIDE SEQUENCE [LARGE SCALE GENOMIC DNA]</scope>
    <source>
        <strain evidence="1 2">BOV-10_179</strain>
    </source>
</reference>